<dbReference type="Proteomes" id="UP000011713">
    <property type="component" value="Unassembled WGS sequence"/>
</dbReference>
<sequence>MKAVGLFVGRCDDVVERAGSDAIGKIDTTTYHREYGEESKLHHQDQIDANFAKPGLAAKPGLIRNRNSFIHPIMLFVWLVSL</sequence>
<dbReference type="EMBL" id="ABWE02002719">
    <property type="status" value="NOT_ANNOTATED_CDS"/>
    <property type="molecule type" value="Genomic_DNA"/>
</dbReference>
<reference evidence="1" key="2">
    <citation type="submission" date="2015-06" db="UniProtKB">
        <authorList>
            <consortium name="EnsemblProtists"/>
        </authorList>
    </citation>
    <scope>IDENTIFICATION</scope>
    <source>
        <strain evidence="1">Emoy2</strain>
    </source>
</reference>
<dbReference type="EnsemblProtists" id="HpaT813701">
    <property type="protein sequence ID" value="HpaP813701"/>
    <property type="gene ID" value="HpaG813701"/>
</dbReference>
<dbReference type="AlphaFoldDB" id="M4C3N3"/>
<dbReference type="HOGENOM" id="CLU_2563305_0_0_1"/>
<accession>M4C3N3</accession>
<organism evidence="1 2">
    <name type="scientific">Hyaloperonospora arabidopsidis (strain Emoy2)</name>
    <name type="common">Downy mildew agent</name>
    <name type="synonym">Peronospora arabidopsidis</name>
    <dbReference type="NCBI Taxonomy" id="559515"/>
    <lineage>
        <taxon>Eukaryota</taxon>
        <taxon>Sar</taxon>
        <taxon>Stramenopiles</taxon>
        <taxon>Oomycota</taxon>
        <taxon>Peronosporomycetes</taxon>
        <taxon>Peronosporales</taxon>
        <taxon>Peronosporaceae</taxon>
        <taxon>Hyaloperonospora</taxon>
    </lineage>
</organism>
<evidence type="ECO:0000313" key="2">
    <source>
        <dbReference type="Proteomes" id="UP000011713"/>
    </source>
</evidence>
<reference evidence="2" key="1">
    <citation type="journal article" date="2010" name="Science">
        <title>Signatures of adaptation to obligate biotrophy in the Hyaloperonospora arabidopsidis genome.</title>
        <authorList>
            <person name="Baxter L."/>
            <person name="Tripathy S."/>
            <person name="Ishaque N."/>
            <person name="Boot N."/>
            <person name="Cabral A."/>
            <person name="Kemen E."/>
            <person name="Thines M."/>
            <person name="Ah-Fong A."/>
            <person name="Anderson R."/>
            <person name="Badejoko W."/>
            <person name="Bittner-Eddy P."/>
            <person name="Boore J.L."/>
            <person name="Chibucos M.C."/>
            <person name="Coates M."/>
            <person name="Dehal P."/>
            <person name="Delehaunty K."/>
            <person name="Dong S."/>
            <person name="Downton P."/>
            <person name="Dumas B."/>
            <person name="Fabro G."/>
            <person name="Fronick C."/>
            <person name="Fuerstenberg S.I."/>
            <person name="Fulton L."/>
            <person name="Gaulin E."/>
            <person name="Govers F."/>
            <person name="Hughes L."/>
            <person name="Humphray S."/>
            <person name="Jiang R.H."/>
            <person name="Judelson H."/>
            <person name="Kamoun S."/>
            <person name="Kyung K."/>
            <person name="Meijer H."/>
            <person name="Minx P."/>
            <person name="Morris P."/>
            <person name="Nelson J."/>
            <person name="Phuntumart V."/>
            <person name="Qutob D."/>
            <person name="Rehmany A."/>
            <person name="Rougon-Cardoso A."/>
            <person name="Ryden P."/>
            <person name="Torto-Alalibo T."/>
            <person name="Studholme D."/>
            <person name="Wang Y."/>
            <person name="Win J."/>
            <person name="Wood J."/>
            <person name="Clifton S.W."/>
            <person name="Rogers J."/>
            <person name="Van den Ackerveken G."/>
            <person name="Jones J.D."/>
            <person name="McDowell J.M."/>
            <person name="Beynon J."/>
            <person name="Tyler B.M."/>
        </authorList>
    </citation>
    <scope>NUCLEOTIDE SEQUENCE [LARGE SCALE GENOMIC DNA]</scope>
    <source>
        <strain evidence="2">Emoy2</strain>
    </source>
</reference>
<dbReference type="VEuPathDB" id="FungiDB:HpaG813701"/>
<name>M4C3N3_HYAAE</name>
<keyword evidence="2" id="KW-1185">Reference proteome</keyword>
<proteinExistence type="predicted"/>
<dbReference type="InParanoid" id="M4C3N3"/>
<protein>
    <submittedName>
        <fullName evidence="1">Uncharacterized protein</fullName>
    </submittedName>
</protein>
<evidence type="ECO:0000313" key="1">
    <source>
        <dbReference type="EnsemblProtists" id="HpaP813701"/>
    </source>
</evidence>